<protein>
    <recommendedName>
        <fullName evidence="2">PORR domain-containing protein</fullName>
    </recommendedName>
</protein>
<feature type="compositionally biased region" description="Acidic residues" evidence="1">
    <location>
        <begin position="441"/>
        <end position="475"/>
    </location>
</feature>
<feature type="domain" description="PORR" evidence="2">
    <location>
        <begin position="83"/>
        <end position="417"/>
    </location>
</feature>
<evidence type="ECO:0000313" key="4">
    <source>
        <dbReference type="Proteomes" id="UP001633002"/>
    </source>
</evidence>
<dbReference type="InterPro" id="IPR021099">
    <property type="entry name" value="PORR_domain"/>
</dbReference>
<dbReference type="PANTHER" id="PTHR31476">
    <property type="entry name" value="PROTEIN WHAT'S THIS FACTOR 1 HOMOLOG, CHLOROPLASTIC"/>
    <property type="match status" value="1"/>
</dbReference>
<accession>A0ABD3IDE6</accession>
<dbReference type="PANTHER" id="PTHR31476:SF4">
    <property type="entry name" value="PROTEIN WHAT'S THIS FACTOR 1 HOMOLOG, CHLOROPLASTIC"/>
    <property type="match status" value="1"/>
</dbReference>
<comment type="caution">
    <text evidence="3">The sequence shown here is derived from an EMBL/GenBank/DDBJ whole genome shotgun (WGS) entry which is preliminary data.</text>
</comment>
<name>A0ABD3IDE6_9MARC</name>
<dbReference type="Pfam" id="PF11955">
    <property type="entry name" value="PORR"/>
    <property type="match status" value="1"/>
</dbReference>
<organism evidence="3 4">
    <name type="scientific">Riccia sorocarpa</name>
    <dbReference type="NCBI Taxonomy" id="122646"/>
    <lineage>
        <taxon>Eukaryota</taxon>
        <taxon>Viridiplantae</taxon>
        <taxon>Streptophyta</taxon>
        <taxon>Embryophyta</taxon>
        <taxon>Marchantiophyta</taxon>
        <taxon>Marchantiopsida</taxon>
        <taxon>Marchantiidae</taxon>
        <taxon>Marchantiales</taxon>
        <taxon>Ricciaceae</taxon>
        <taxon>Riccia</taxon>
    </lineage>
</organism>
<keyword evidence="4" id="KW-1185">Reference proteome</keyword>
<sequence length="512" mass="58681">MAFRTTLVRALSSATFRFFSTSTTYRNSSPCYHFMSVSSLVQLATRRGVLGDIPRLLFSVDQPIPSWNPSRQMASKAKLKRRKESAFDSIIHKEKKVKLVCKIRDIIVKEPGRTMTLLELGKHRRNLGLTGKRRVAALLNRFPAVFELFDESSHVKCVRLTEEAEQVYEEELRLKAELESFLVDKIRKLLMMSFEKKLTMDKIAHLKKDFGLPDDWRTSILPKYSQFFKESADGTALELTHWDPLLAISAAQKKAAAQHLDGEEDANPTFVLDGEEVKPTGVSTKQLNLPKGLQLSKKDRVVAVKFQQIPYQSPYEFDDVDSASVEAEKRACAVVQELLSLTLEKKVLVDHLTHLKKDYKFPNKIRALLIRHPELFYVSFKGQRDSVFLREAYNGTELIDKDPLSVTKERLTELASVTRQHRIKEQAALRAEGSESQDGSSDFDDDEDYESEDSDELDLDESSGDDEDEEEDSANEVEHKRKGVKYRRYLRTIVIVVIHRSTLYRCHIAYGR</sequence>
<reference evidence="3 4" key="1">
    <citation type="submission" date="2024-09" db="EMBL/GenBank/DDBJ databases">
        <title>Chromosome-scale assembly of Riccia sorocarpa.</title>
        <authorList>
            <person name="Paukszto L."/>
        </authorList>
    </citation>
    <scope>NUCLEOTIDE SEQUENCE [LARGE SCALE GENOMIC DNA]</scope>
    <source>
        <strain evidence="3">LP-2024</strain>
        <tissue evidence="3">Aerial parts of the thallus</tissue>
    </source>
</reference>
<dbReference type="Proteomes" id="UP001633002">
    <property type="component" value="Unassembled WGS sequence"/>
</dbReference>
<dbReference type="EMBL" id="JBJQOH010000001">
    <property type="protein sequence ID" value="KAL3701341.1"/>
    <property type="molecule type" value="Genomic_DNA"/>
</dbReference>
<evidence type="ECO:0000313" key="3">
    <source>
        <dbReference type="EMBL" id="KAL3701341.1"/>
    </source>
</evidence>
<evidence type="ECO:0000259" key="2">
    <source>
        <dbReference type="Pfam" id="PF11955"/>
    </source>
</evidence>
<feature type="region of interest" description="Disordered" evidence="1">
    <location>
        <begin position="427"/>
        <end position="479"/>
    </location>
</feature>
<evidence type="ECO:0000256" key="1">
    <source>
        <dbReference type="SAM" id="MobiDB-lite"/>
    </source>
</evidence>
<proteinExistence type="predicted"/>
<dbReference type="AlphaFoldDB" id="A0ABD3IDE6"/>
<dbReference type="InterPro" id="IPR045040">
    <property type="entry name" value="PORR_fam"/>
</dbReference>
<gene>
    <name evidence="3" type="ORF">R1sor_019363</name>
</gene>